<dbReference type="PANTHER" id="PTHR36456:SF1">
    <property type="entry name" value="UPF0232 PROTEIN SCO3875"/>
    <property type="match status" value="1"/>
</dbReference>
<dbReference type="Pfam" id="PF05258">
    <property type="entry name" value="DciA"/>
    <property type="match status" value="1"/>
</dbReference>
<proteinExistence type="predicted"/>
<dbReference type="InterPro" id="IPR007922">
    <property type="entry name" value="DciA-like"/>
</dbReference>
<sequence length="135" mass="14354">MPADARHPVGGRDPRDGRDPHLLGEEVETFIAERGWEVDVAAGSVIGRWSAIVGPQIAQHCAPVSFELGVLVVRAESTAWATQLRLLASSLLARLAAEAGEGVVTELRIVGPSARSWTHGPRVVSDGRGPRDTYG</sequence>
<evidence type="ECO:0000313" key="3">
    <source>
        <dbReference type="Proteomes" id="UP000035721"/>
    </source>
</evidence>
<dbReference type="EMBL" id="CAJB01000110">
    <property type="protein sequence ID" value="CCH77446.1"/>
    <property type="molecule type" value="Genomic_DNA"/>
</dbReference>
<organism evidence="2 3">
    <name type="scientific">Nostocoides japonicum T1-X7</name>
    <dbReference type="NCBI Taxonomy" id="1194083"/>
    <lineage>
        <taxon>Bacteria</taxon>
        <taxon>Bacillati</taxon>
        <taxon>Actinomycetota</taxon>
        <taxon>Actinomycetes</taxon>
        <taxon>Micrococcales</taxon>
        <taxon>Intrasporangiaceae</taxon>
        <taxon>Nostocoides</taxon>
    </lineage>
</organism>
<dbReference type="PANTHER" id="PTHR36456">
    <property type="entry name" value="UPF0232 PROTEIN SCO3875"/>
    <property type="match status" value="1"/>
</dbReference>
<accession>A0A077LUX8</accession>
<reference evidence="2 3" key="1">
    <citation type="journal article" date="2013" name="ISME J.">
        <title>A metabolic model for members of the genus Tetrasphaera involved in enhanced biological phosphorus removal.</title>
        <authorList>
            <person name="Kristiansen R."/>
            <person name="Nguyen H.T.T."/>
            <person name="Saunders A.M."/>
            <person name="Nielsen J.L."/>
            <person name="Wimmer R."/>
            <person name="Le V.Q."/>
            <person name="McIlroy S.J."/>
            <person name="Petrovski S."/>
            <person name="Seviour R.J."/>
            <person name="Calteau A."/>
            <person name="Nielsen K.L."/>
            <person name="Nielsen P.H."/>
        </authorList>
    </citation>
    <scope>NUCLEOTIDE SEQUENCE [LARGE SCALE GENOMIC DNA]</scope>
    <source>
        <strain evidence="2 3">T1-X7</strain>
    </source>
</reference>
<evidence type="ECO:0000313" key="2">
    <source>
        <dbReference type="EMBL" id="CCH77446.1"/>
    </source>
</evidence>
<name>A0A077LUX8_9MICO</name>
<evidence type="ECO:0008006" key="4">
    <source>
        <dbReference type="Google" id="ProtNLM"/>
    </source>
</evidence>
<gene>
    <name evidence="2" type="ORF">BN12_1980001</name>
</gene>
<keyword evidence="3" id="KW-1185">Reference proteome</keyword>
<dbReference type="AlphaFoldDB" id="A0A077LUX8"/>
<evidence type="ECO:0000256" key="1">
    <source>
        <dbReference type="SAM" id="MobiDB-lite"/>
    </source>
</evidence>
<protein>
    <recommendedName>
        <fullName evidence="4">DUF721 domain-containing protein</fullName>
    </recommendedName>
</protein>
<dbReference type="STRING" id="1194083.BN12_1980001"/>
<comment type="caution">
    <text evidence="2">The sequence shown here is derived from an EMBL/GenBank/DDBJ whole genome shotgun (WGS) entry which is preliminary data.</text>
</comment>
<feature type="region of interest" description="Disordered" evidence="1">
    <location>
        <begin position="1"/>
        <end position="21"/>
    </location>
</feature>
<dbReference type="Proteomes" id="UP000035721">
    <property type="component" value="Unassembled WGS sequence"/>
</dbReference>